<evidence type="ECO:0000256" key="1">
    <source>
        <dbReference type="SAM" id="MobiDB-lite"/>
    </source>
</evidence>
<keyword evidence="2" id="KW-1133">Transmembrane helix</keyword>
<keyword evidence="5" id="KW-1185">Reference proteome</keyword>
<dbReference type="EMBL" id="CP003929">
    <property type="protein sequence ID" value="AGB38934.1"/>
    <property type="molecule type" value="Genomic_DNA"/>
</dbReference>
<feature type="domain" description="SHOCT" evidence="3">
    <location>
        <begin position="73"/>
        <end position="100"/>
    </location>
</feature>
<sequence length="122" mass="13360">MGSDGGYSLTEIFAIKFVLADIVIIAALLFAGPIYAVAITVLLVISVFLVWYLTERVGSDEDADAQPAPEPADPVTELQNRYAAGELSEAEFEAKLERLLDSNERAERAGVETRELSLEREQ</sequence>
<proteinExistence type="predicted"/>
<evidence type="ECO:0000313" key="5">
    <source>
        <dbReference type="Proteomes" id="UP000010878"/>
    </source>
</evidence>
<dbReference type="HOGENOM" id="CLU_1891497_0_0_2"/>
<organism evidence="4 5">
    <name type="scientific">Natronococcus occultus SP4</name>
    <dbReference type="NCBI Taxonomy" id="694430"/>
    <lineage>
        <taxon>Archaea</taxon>
        <taxon>Methanobacteriati</taxon>
        <taxon>Methanobacteriota</taxon>
        <taxon>Stenosarchaea group</taxon>
        <taxon>Halobacteria</taxon>
        <taxon>Halobacteriales</taxon>
        <taxon>Natrialbaceae</taxon>
        <taxon>Natronococcus</taxon>
    </lineage>
</organism>
<feature type="transmembrane region" description="Helical" evidence="2">
    <location>
        <begin position="12"/>
        <end position="29"/>
    </location>
</feature>
<keyword evidence="2" id="KW-0472">Membrane</keyword>
<dbReference type="eggNOG" id="arCOG03911">
    <property type="taxonomic scope" value="Archaea"/>
</dbReference>
<gene>
    <name evidence="4" type="ORF">Natoc_3195</name>
</gene>
<evidence type="ECO:0000313" key="4">
    <source>
        <dbReference type="EMBL" id="AGB38934.1"/>
    </source>
</evidence>
<dbReference type="STRING" id="694430.Natoc_3195"/>
<dbReference type="AlphaFoldDB" id="L0K3L3"/>
<feature type="transmembrane region" description="Helical" evidence="2">
    <location>
        <begin position="35"/>
        <end position="53"/>
    </location>
</feature>
<accession>L0K3L3</accession>
<dbReference type="KEGG" id="nou:Natoc_3195"/>
<reference evidence="4 5" key="1">
    <citation type="submission" date="2012-11" db="EMBL/GenBank/DDBJ databases">
        <title>FINISHED of Natronococcus occultus SP4, DSM 3396.</title>
        <authorList>
            <consortium name="DOE Joint Genome Institute"/>
            <person name="Eisen J."/>
            <person name="Huntemann M."/>
            <person name="Wei C.-L."/>
            <person name="Han J."/>
            <person name="Detter J.C."/>
            <person name="Han C."/>
            <person name="Tapia R."/>
            <person name="Chen A."/>
            <person name="Kyrpides N."/>
            <person name="Mavromatis K."/>
            <person name="Markowitz V."/>
            <person name="Szeto E."/>
            <person name="Ivanova N."/>
            <person name="Mikhailova N."/>
            <person name="Ovchinnikova G."/>
            <person name="Pagani I."/>
            <person name="Pati A."/>
            <person name="Goodwin L."/>
            <person name="Nordberg H.P."/>
            <person name="Cantor M.N."/>
            <person name="Hua S.X."/>
            <person name="Woyke T."/>
            <person name="Eisen J."/>
            <person name="Klenk H.-P."/>
            <person name="Klenk H.-P."/>
        </authorList>
    </citation>
    <scope>NUCLEOTIDE SEQUENCE [LARGE SCALE GENOMIC DNA]</scope>
    <source>
        <strain evidence="4 5">SP4</strain>
    </source>
</reference>
<evidence type="ECO:0000256" key="2">
    <source>
        <dbReference type="SAM" id="Phobius"/>
    </source>
</evidence>
<keyword evidence="2" id="KW-0812">Transmembrane</keyword>
<evidence type="ECO:0000259" key="3">
    <source>
        <dbReference type="Pfam" id="PF09851"/>
    </source>
</evidence>
<dbReference type="GeneID" id="14403582"/>
<protein>
    <submittedName>
        <fullName evidence="4">Putative membrane protein (DUF2078)</fullName>
    </submittedName>
</protein>
<dbReference type="Pfam" id="PF09851">
    <property type="entry name" value="SHOCT"/>
    <property type="match status" value="1"/>
</dbReference>
<dbReference type="InterPro" id="IPR018649">
    <property type="entry name" value="SHOCT"/>
</dbReference>
<dbReference type="OrthoDB" id="53394at2157"/>
<dbReference type="Proteomes" id="UP000010878">
    <property type="component" value="Chromosome"/>
</dbReference>
<feature type="region of interest" description="Disordered" evidence="1">
    <location>
        <begin position="60"/>
        <end position="80"/>
    </location>
</feature>
<name>L0K3L3_9EURY</name>
<dbReference type="RefSeq" id="WP_015322373.1">
    <property type="nucleotide sequence ID" value="NC_019974.1"/>
</dbReference>